<keyword evidence="2" id="KW-0677">Repeat</keyword>
<dbReference type="InterPro" id="IPR035897">
    <property type="entry name" value="Toll_tir_struct_dom_sf"/>
</dbReference>
<evidence type="ECO:0000313" key="4">
    <source>
        <dbReference type="EMBL" id="GAA0486268.1"/>
    </source>
</evidence>
<evidence type="ECO:0000256" key="1">
    <source>
        <dbReference type="ARBA" id="ARBA00022574"/>
    </source>
</evidence>
<keyword evidence="1" id="KW-0853">WD repeat</keyword>
<keyword evidence="3" id="KW-0812">Transmembrane</keyword>
<organism evidence="4 5">
    <name type="scientific">Streptomyces stramineus</name>
    <dbReference type="NCBI Taxonomy" id="173861"/>
    <lineage>
        <taxon>Bacteria</taxon>
        <taxon>Bacillati</taxon>
        <taxon>Actinomycetota</taxon>
        <taxon>Actinomycetes</taxon>
        <taxon>Kitasatosporales</taxon>
        <taxon>Streptomycetaceae</taxon>
        <taxon>Streptomyces</taxon>
    </lineage>
</organism>
<name>A0ABN1AY05_9ACTN</name>
<dbReference type="PANTHER" id="PTHR44019:SF8">
    <property type="entry name" value="POC1 CENTRIOLAR PROTEIN HOMOLOG"/>
    <property type="match status" value="1"/>
</dbReference>
<dbReference type="SUPFAM" id="SSF82171">
    <property type="entry name" value="DPP6 N-terminal domain-like"/>
    <property type="match status" value="1"/>
</dbReference>
<evidence type="ECO:0008006" key="6">
    <source>
        <dbReference type="Google" id="ProtNLM"/>
    </source>
</evidence>
<dbReference type="InterPro" id="IPR050505">
    <property type="entry name" value="WDR55/POC1"/>
</dbReference>
<dbReference type="Proteomes" id="UP001499895">
    <property type="component" value="Unassembled WGS sequence"/>
</dbReference>
<keyword evidence="5" id="KW-1185">Reference proteome</keyword>
<protein>
    <recommendedName>
        <fullName evidence="6">TIR domain-containing protein</fullName>
    </recommendedName>
</protein>
<keyword evidence="3" id="KW-1133">Transmembrane helix</keyword>
<dbReference type="EMBL" id="BAAAHB010000092">
    <property type="protein sequence ID" value="GAA0486268.1"/>
    <property type="molecule type" value="Genomic_DNA"/>
</dbReference>
<feature type="transmembrane region" description="Helical" evidence="3">
    <location>
        <begin position="168"/>
        <end position="188"/>
    </location>
</feature>
<dbReference type="InterPro" id="IPR001680">
    <property type="entry name" value="WD40_rpt"/>
</dbReference>
<dbReference type="SUPFAM" id="SSF52200">
    <property type="entry name" value="Toll/Interleukin receptor TIR domain"/>
    <property type="match status" value="1"/>
</dbReference>
<dbReference type="PANTHER" id="PTHR44019">
    <property type="entry name" value="WD REPEAT-CONTAINING PROTEIN 55"/>
    <property type="match status" value="1"/>
</dbReference>
<dbReference type="SUPFAM" id="SSF50978">
    <property type="entry name" value="WD40 repeat-like"/>
    <property type="match status" value="1"/>
</dbReference>
<dbReference type="SMART" id="SM00320">
    <property type="entry name" value="WD40"/>
    <property type="match status" value="7"/>
</dbReference>
<evidence type="ECO:0000256" key="2">
    <source>
        <dbReference type="ARBA" id="ARBA00022737"/>
    </source>
</evidence>
<keyword evidence="3" id="KW-0472">Membrane</keyword>
<evidence type="ECO:0000313" key="5">
    <source>
        <dbReference type="Proteomes" id="UP001499895"/>
    </source>
</evidence>
<gene>
    <name evidence="4" type="ORF">GCM10009544_54610</name>
</gene>
<dbReference type="Gene3D" id="3.40.50.10140">
    <property type="entry name" value="Toll/interleukin-1 receptor homology (TIR) domain"/>
    <property type="match status" value="1"/>
</dbReference>
<dbReference type="Gene3D" id="2.130.10.10">
    <property type="entry name" value="YVTN repeat-like/Quinoprotein amine dehydrogenase"/>
    <property type="match status" value="3"/>
</dbReference>
<dbReference type="InterPro" id="IPR015943">
    <property type="entry name" value="WD40/YVTN_repeat-like_dom_sf"/>
</dbReference>
<proteinExistence type="predicted"/>
<accession>A0ABN1AY05</accession>
<comment type="caution">
    <text evidence="4">The sequence shown here is derived from an EMBL/GenBank/DDBJ whole genome shotgun (WGS) entry which is preliminary data.</text>
</comment>
<dbReference type="InterPro" id="IPR036322">
    <property type="entry name" value="WD40_repeat_dom_sf"/>
</dbReference>
<sequence length="907" mass="95469">MQSFARKWRQLRALRIFLDNASLSANPALWSAVEDHLRASRTLIYLASPEAARSPWVGREIAWWKAGDRARHLLIVVTGGTLVWDHAAGDFDWRRTDCLPREMEDMFTEEPRWVDLRWMTEEDIGSLRDPRFQECVADLAAPLHGRPKEDLIGEDVSQHRRAKLFTRGAVSVVTALAVTAGITSVVAFQQRDRARDQNRLATSRQLAATALNLSESDLRLASLLAIEAYRVQATPEAVSALNRLATSSPHLVRFVTSGKDVSELAFSPDGSTVAVGDEGGGVTVWRSDGSAVRGRTSLPSAVTALDFREDGSSLAVGDAKGALGVYDLAGKTMRRLSGAPAGVTSVAFDMAGNLAVGSEGGHVALYTGAKEKTKEVALKEAGVSSVSFWDEGARILALGANGSGVLLSVPELSTAGDSWGGVTPAGNYAAGASPSGSCFGYIKYGSTYAAGAVRPDEKKESKACGEFAWLPNKEARLFTLADAGRMAVATSTGITVVDTAGGSSGFENGGRVRELTGVGPPTLMRFSPGAGSRMASAVGRTVALWDFDQAARTAHSYGLRVPDVDNASRSLAIAAGAAGRVSWSGRGSGGPPHTWPLKEADGTLSSNDEDDGYAYAEALAYSADGKTLYVGSEKAVTVWEVSGERPVKSKTVELPVNKNSEVRVVAALAPRGDGRLAALTADGSVHAVDLATGRVRTTVQGKPPGPYDGLQGALSGDGRTSAVEGPGGDVSVYDVLSGRRLQTVPLGGEPVQNLFLSEGGGSLYVIGAKRTFARWDTGARRFRWRSDGAGAWSVKVSADGGKVVTLASDGTVTQWGAAHGDRLSSFTLPRAVESMNGMVGTGDQTGMALSPDGGTLWTVTEAGEVLSWDLSEKAWLTGLCRTAGRDLTAAEWQRYVGTGRPSRPTCS</sequence>
<reference evidence="4 5" key="1">
    <citation type="journal article" date="2019" name="Int. J. Syst. Evol. Microbiol.">
        <title>The Global Catalogue of Microorganisms (GCM) 10K type strain sequencing project: providing services to taxonomists for standard genome sequencing and annotation.</title>
        <authorList>
            <consortium name="The Broad Institute Genomics Platform"/>
            <consortium name="The Broad Institute Genome Sequencing Center for Infectious Disease"/>
            <person name="Wu L."/>
            <person name="Ma J."/>
        </authorList>
    </citation>
    <scope>NUCLEOTIDE SEQUENCE [LARGE SCALE GENOMIC DNA]</scope>
    <source>
        <strain evidence="4 5">JCM 10649</strain>
    </source>
</reference>
<evidence type="ECO:0000256" key="3">
    <source>
        <dbReference type="SAM" id="Phobius"/>
    </source>
</evidence>
<dbReference type="Pfam" id="PF00400">
    <property type="entry name" value="WD40"/>
    <property type="match status" value="1"/>
</dbReference>